<organism evidence="4">
    <name type="scientific">candidate division WOR-3 bacterium</name>
    <dbReference type="NCBI Taxonomy" id="2052148"/>
    <lineage>
        <taxon>Bacteria</taxon>
        <taxon>Bacteria division WOR-3</taxon>
    </lineage>
</organism>
<dbReference type="EMBL" id="DSUT01000047">
    <property type="protein sequence ID" value="HGK27844.1"/>
    <property type="molecule type" value="Genomic_DNA"/>
</dbReference>
<keyword evidence="1" id="KW-0694">RNA-binding</keyword>
<dbReference type="PANTHER" id="PTHR48025">
    <property type="entry name" value="OS02G0815200 PROTEIN"/>
    <property type="match status" value="1"/>
</dbReference>
<dbReference type="InterPro" id="IPR000504">
    <property type="entry name" value="RRM_dom"/>
</dbReference>
<evidence type="ECO:0000259" key="3">
    <source>
        <dbReference type="PROSITE" id="PS50102"/>
    </source>
</evidence>
<gene>
    <name evidence="4" type="ORF">ENS41_02685</name>
</gene>
<feature type="region of interest" description="Disordered" evidence="2">
    <location>
        <begin position="74"/>
        <end position="104"/>
    </location>
</feature>
<dbReference type="PROSITE" id="PS50102">
    <property type="entry name" value="RRM"/>
    <property type="match status" value="1"/>
</dbReference>
<dbReference type="InterPro" id="IPR050502">
    <property type="entry name" value="Euk_RNA-bind_prot"/>
</dbReference>
<dbReference type="AlphaFoldDB" id="A0A7C4CDB9"/>
<dbReference type="InterPro" id="IPR035979">
    <property type="entry name" value="RBD_domain_sf"/>
</dbReference>
<dbReference type="GO" id="GO:0003729">
    <property type="term" value="F:mRNA binding"/>
    <property type="evidence" value="ECO:0007669"/>
    <property type="project" value="TreeGrafter"/>
</dbReference>
<dbReference type="Pfam" id="PF00076">
    <property type="entry name" value="RRM_1"/>
    <property type="match status" value="1"/>
</dbReference>
<reference evidence="4" key="1">
    <citation type="journal article" date="2020" name="mSystems">
        <title>Genome- and Community-Level Interaction Insights into Carbon Utilization and Element Cycling Functions of Hydrothermarchaeota in Hydrothermal Sediment.</title>
        <authorList>
            <person name="Zhou Z."/>
            <person name="Liu Y."/>
            <person name="Xu W."/>
            <person name="Pan J."/>
            <person name="Luo Z.H."/>
            <person name="Li M."/>
        </authorList>
    </citation>
    <scope>NUCLEOTIDE SEQUENCE [LARGE SCALE GENOMIC DNA]</scope>
    <source>
        <strain evidence="4">SpSt-488</strain>
    </source>
</reference>
<accession>A0A7C4CDB9</accession>
<evidence type="ECO:0000256" key="2">
    <source>
        <dbReference type="SAM" id="MobiDB-lite"/>
    </source>
</evidence>
<feature type="domain" description="RRM" evidence="3">
    <location>
        <begin position="3"/>
        <end position="81"/>
    </location>
</feature>
<dbReference type="SUPFAM" id="SSF54928">
    <property type="entry name" value="RNA-binding domain, RBD"/>
    <property type="match status" value="1"/>
</dbReference>
<dbReference type="PANTHER" id="PTHR48025:SF1">
    <property type="entry name" value="RRM DOMAIN-CONTAINING PROTEIN"/>
    <property type="match status" value="1"/>
</dbReference>
<protein>
    <submittedName>
        <fullName evidence="4">RNA-binding protein</fullName>
    </submittedName>
</protein>
<dbReference type="SMART" id="SM00360">
    <property type="entry name" value="RRM"/>
    <property type="match status" value="1"/>
</dbReference>
<feature type="compositionally biased region" description="Basic and acidic residues" evidence="2">
    <location>
        <begin position="94"/>
        <end position="104"/>
    </location>
</feature>
<evidence type="ECO:0000313" key="4">
    <source>
        <dbReference type="EMBL" id="HGK27844.1"/>
    </source>
</evidence>
<proteinExistence type="predicted"/>
<dbReference type="InterPro" id="IPR012677">
    <property type="entry name" value="Nucleotide-bd_a/b_plait_sf"/>
</dbReference>
<comment type="caution">
    <text evidence="4">The sequence shown here is derived from an EMBL/GenBank/DDBJ whole genome shotgun (WGS) entry which is preliminary data.</text>
</comment>
<name>A0A7C4CDB9_UNCW3</name>
<sequence>MAQRIFVGNLPFSATEAQLQQLFAQHGEVTSAEIVKDKFTDRSRGFGFVQMATPEAAAAAIAALNGYQMDGRALTVNEAKPRPEGGARPGGRGSRREFADGNRW</sequence>
<dbReference type="Gene3D" id="3.30.70.330">
    <property type="match status" value="1"/>
</dbReference>
<evidence type="ECO:0000256" key="1">
    <source>
        <dbReference type="ARBA" id="ARBA00022884"/>
    </source>
</evidence>